<dbReference type="EMBL" id="UZAD01013413">
    <property type="protein sequence ID" value="VDN94758.1"/>
    <property type="molecule type" value="Genomic_DNA"/>
</dbReference>
<evidence type="ECO:0000313" key="4">
    <source>
        <dbReference type="WBParaSite" id="BPAG_0001364501-mRNA-1"/>
    </source>
</evidence>
<proteinExistence type="predicted"/>
<reference evidence="2 3" key="2">
    <citation type="submission" date="2018-11" db="EMBL/GenBank/DDBJ databases">
        <authorList>
            <consortium name="Pathogen Informatics"/>
        </authorList>
    </citation>
    <scope>NUCLEOTIDE SEQUENCE [LARGE SCALE GENOMIC DNA]</scope>
</reference>
<evidence type="ECO:0000313" key="3">
    <source>
        <dbReference type="Proteomes" id="UP000278627"/>
    </source>
</evidence>
<accession>A0A0N4TXE7</accession>
<protein>
    <submittedName>
        <fullName evidence="4">Sheath protein 5</fullName>
    </submittedName>
</protein>
<dbReference type="AlphaFoldDB" id="A0A0N4TXE7"/>
<feature type="chain" id="PRO_5043122319" evidence="1">
    <location>
        <begin position="19"/>
        <end position="169"/>
    </location>
</feature>
<dbReference type="STRING" id="6280.A0A0N4TXE7"/>
<name>A0A0N4TXE7_BRUPA</name>
<keyword evidence="3" id="KW-1185">Reference proteome</keyword>
<dbReference type="PRINTS" id="PR01217">
    <property type="entry name" value="PRICHEXTENSN"/>
</dbReference>
<organism evidence="4">
    <name type="scientific">Brugia pahangi</name>
    <name type="common">Filarial nematode worm</name>
    <dbReference type="NCBI Taxonomy" id="6280"/>
    <lineage>
        <taxon>Eukaryota</taxon>
        <taxon>Metazoa</taxon>
        <taxon>Ecdysozoa</taxon>
        <taxon>Nematoda</taxon>
        <taxon>Chromadorea</taxon>
        <taxon>Rhabditida</taxon>
        <taxon>Spirurina</taxon>
        <taxon>Spiruromorpha</taxon>
        <taxon>Filarioidea</taxon>
        <taxon>Onchocercidae</taxon>
        <taxon>Brugia</taxon>
    </lineage>
</organism>
<evidence type="ECO:0000256" key="1">
    <source>
        <dbReference type="SAM" id="SignalP"/>
    </source>
</evidence>
<sequence length="169" mass="18769">MCCKLIPSFCMLLSVANAMYYGGGYGQQPGAPRIPAPTMQPQIHGLQPRQPLTAGQPCSGCVVNINCGQDCMPTVPPYTQQPMPPYTQQPIPPYTQQPMPPYTQQPIPPYTQQPMPPYTQPYWTLPPTQRPAWTIGPPFTQKPKQPSPWGCRLCPCYIPPPCQICQPCQ</sequence>
<feature type="signal peptide" evidence="1">
    <location>
        <begin position="1"/>
        <end position="18"/>
    </location>
</feature>
<keyword evidence="1" id="KW-0732">Signal</keyword>
<dbReference type="Proteomes" id="UP000278627">
    <property type="component" value="Unassembled WGS sequence"/>
</dbReference>
<evidence type="ECO:0000313" key="2">
    <source>
        <dbReference type="EMBL" id="VDN94758.1"/>
    </source>
</evidence>
<reference evidence="4" key="1">
    <citation type="submission" date="2017-02" db="UniProtKB">
        <authorList>
            <consortium name="WormBaseParasite"/>
        </authorList>
    </citation>
    <scope>IDENTIFICATION</scope>
</reference>
<dbReference type="WBParaSite" id="BPAG_0001364501-mRNA-1">
    <property type="protein sequence ID" value="BPAG_0001364501-mRNA-1"/>
    <property type="gene ID" value="BPAG_0001364501"/>
</dbReference>
<gene>
    <name evidence="2" type="ORF">BPAG_LOCUS13573</name>
</gene>